<evidence type="ECO:0000256" key="5">
    <source>
        <dbReference type="ARBA" id="ARBA00023242"/>
    </source>
</evidence>
<feature type="domain" description="BHLH" evidence="7">
    <location>
        <begin position="128"/>
        <end position="180"/>
    </location>
</feature>
<evidence type="ECO:0000256" key="2">
    <source>
        <dbReference type="ARBA" id="ARBA00023015"/>
    </source>
</evidence>
<dbReference type="GO" id="GO:0046983">
    <property type="term" value="F:protein dimerization activity"/>
    <property type="evidence" value="ECO:0007669"/>
    <property type="project" value="InterPro"/>
</dbReference>
<accession>A0A2J7PXF0</accession>
<dbReference type="InterPro" id="IPR036638">
    <property type="entry name" value="HLH_DNA-bd_sf"/>
</dbReference>
<dbReference type="GO" id="GO:0032502">
    <property type="term" value="P:developmental process"/>
    <property type="evidence" value="ECO:0007669"/>
    <property type="project" value="TreeGrafter"/>
</dbReference>
<sequence>MDASFWGVGNSPSVAANSSTSHHTTPCSSSSSGPGTPTGSRGDESPSYDDDPLNQHEFEHHHLHHHHHQQDGLNPLEDANTPPTNGHPPVIITHYPGSRTDNGVPSQEYCTTSTYYTTGNGVPVRVVKRRNCANKKERKRTQSINNAFADLRDCIPNVPADTKLSKIKTLRLATSYIGYLMGVLESDDPGACDTGFRAELVHTGSGRRASTGSADYILAANRGTLSGQDRRSTGDLVSSTDFTELRSCSVVGAECEGHRKGKGRTGWPQHVWALELKQEQL</sequence>
<dbReference type="InterPro" id="IPR050283">
    <property type="entry name" value="E-box_TF_Regulators"/>
</dbReference>
<protein>
    <submittedName>
        <fullName evidence="8">Heart-and neural crest derivatives-expressed protein 2</fullName>
    </submittedName>
</protein>
<keyword evidence="3" id="KW-0238">DNA-binding</keyword>
<evidence type="ECO:0000256" key="1">
    <source>
        <dbReference type="ARBA" id="ARBA00004123"/>
    </source>
</evidence>
<dbReference type="SMART" id="SM00353">
    <property type="entry name" value="HLH"/>
    <property type="match status" value="1"/>
</dbReference>
<dbReference type="FunCoup" id="A0A2J7PXF0">
    <property type="interactions" value="19"/>
</dbReference>
<dbReference type="CDD" id="cd11466">
    <property type="entry name" value="bHLH_TS_HAND"/>
    <property type="match status" value="1"/>
</dbReference>
<dbReference type="SUPFAM" id="SSF47459">
    <property type="entry name" value="HLH, helix-loop-helix DNA-binding domain"/>
    <property type="match status" value="1"/>
</dbReference>
<organism evidence="8 9">
    <name type="scientific">Cryptotermes secundus</name>
    <dbReference type="NCBI Taxonomy" id="105785"/>
    <lineage>
        <taxon>Eukaryota</taxon>
        <taxon>Metazoa</taxon>
        <taxon>Ecdysozoa</taxon>
        <taxon>Arthropoda</taxon>
        <taxon>Hexapoda</taxon>
        <taxon>Insecta</taxon>
        <taxon>Pterygota</taxon>
        <taxon>Neoptera</taxon>
        <taxon>Polyneoptera</taxon>
        <taxon>Dictyoptera</taxon>
        <taxon>Blattodea</taxon>
        <taxon>Blattoidea</taxon>
        <taxon>Termitoidae</taxon>
        <taxon>Kalotermitidae</taxon>
        <taxon>Cryptotermitinae</taxon>
        <taxon>Cryptotermes</taxon>
    </lineage>
</organism>
<dbReference type="AlphaFoldDB" id="A0A2J7PXF0"/>
<dbReference type="PANTHER" id="PTHR23349:SF68">
    <property type="entry name" value="FI14601P"/>
    <property type="match status" value="1"/>
</dbReference>
<comment type="caution">
    <text evidence="8">The sequence shown here is derived from an EMBL/GenBank/DDBJ whole genome shotgun (WGS) entry which is preliminary data.</text>
</comment>
<comment type="subcellular location">
    <subcellularLocation>
        <location evidence="1">Nucleus</location>
    </subcellularLocation>
</comment>
<dbReference type="Gene3D" id="4.10.280.10">
    <property type="entry name" value="Helix-loop-helix DNA-binding domain"/>
    <property type="match status" value="1"/>
</dbReference>
<dbReference type="GO" id="GO:0005634">
    <property type="term" value="C:nucleus"/>
    <property type="evidence" value="ECO:0007669"/>
    <property type="project" value="UniProtKB-SubCell"/>
</dbReference>
<dbReference type="InParanoid" id="A0A2J7PXF0"/>
<evidence type="ECO:0000313" key="9">
    <source>
        <dbReference type="Proteomes" id="UP000235965"/>
    </source>
</evidence>
<reference evidence="8 9" key="1">
    <citation type="submission" date="2017-12" db="EMBL/GenBank/DDBJ databases">
        <title>Hemimetabolous genomes reveal molecular basis of termite eusociality.</title>
        <authorList>
            <person name="Harrison M.C."/>
            <person name="Jongepier E."/>
            <person name="Robertson H.M."/>
            <person name="Arning N."/>
            <person name="Bitard-Feildel T."/>
            <person name="Chao H."/>
            <person name="Childers C.P."/>
            <person name="Dinh H."/>
            <person name="Doddapaneni H."/>
            <person name="Dugan S."/>
            <person name="Gowin J."/>
            <person name="Greiner C."/>
            <person name="Han Y."/>
            <person name="Hu H."/>
            <person name="Hughes D.S.T."/>
            <person name="Huylmans A.-K."/>
            <person name="Kemena C."/>
            <person name="Kremer L.P.M."/>
            <person name="Lee S.L."/>
            <person name="Lopez-Ezquerra A."/>
            <person name="Mallet L."/>
            <person name="Monroy-Kuhn J.M."/>
            <person name="Moser A."/>
            <person name="Murali S.C."/>
            <person name="Muzny D.M."/>
            <person name="Otani S."/>
            <person name="Piulachs M.-D."/>
            <person name="Poelchau M."/>
            <person name="Qu J."/>
            <person name="Schaub F."/>
            <person name="Wada-Katsumata A."/>
            <person name="Worley K.C."/>
            <person name="Xie Q."/>
            <person name="Ylla G."/>
            <person name="Poulsen M."/>
            <person name="Gibbs R.A."/>
            <person name="Schal C."/>
            <person name="Richards S."/>
            <person name="Belles X."/>
            <person name="Korb J."/>
            <person name="Bornberg-Bauer E."/>
        </authorList>
    </citation>
    <scope>NUCLEOTIDE SEQUENCE [LARGE SCALE GENOMIC DNA]</scope>
    <source>
        <tissue evidence="8">Whole body</tissue>
    </source>
</reference>
<dbReference type="InterPro" id="IPR011598">
    <property type="entry name" value="bHLH_dom"/>
</dbReference>
<keyword evidence="5" id="KW-0539">Nucleus</keyword>
<name>A0A2J7PXF0_9NEOP</name>
<evidence type="ECO:0000256" key="4">
    <source>
        <dbReference type="ARBA" id="ARBA00023163"/>
    </source>
</evidence>
<keyword evidence="9" id="KW-1185">Reference proteome</keyword>
<dbReference type="EMBL" id="NEVH01020859">
    <property type="protein sequence ID" value="PNF21000.1"/>
    <property type="molecule type" value="Genomic_DNA"/>
</dbReference>
<proteinExistence type="predicted"/>
<dbReference type="PANTHER" id="PTHR23349">
    <property type="entry name" value="BASIC HELIX-LOOP-HELIX TRANSCRIPTION FACTOR, TWIST"/>
    <property type="match status" value="1"/>
</dbReference>
<dbReference type="Proteomes" id="UP000235965">
    <property type="component" value="Unassembled WGS sequence"/>
</dbReference>
<dbReference type="OrthoDB" id="10055449at2759"/>
<dbReference type="GO" id="GO:0000977">
    <property type="term" value="F:RNA polymerase II transcription regulatory region sequence-specific DNA binding"/>
    <property type="evidence" value="ECO:0007669"/>
    <property type="project" value="TreeGrafter"/>
</dbReference>
<dbReference type="GO" id="GO:0000981">
    <property type="term" value="F:DNA-binding transcription factor activity, RNA polymerase II-specific"/>
    <property type="evidence" value="ECO:0007669"/>
    <property type="project" value="TreeGrafter"/>
</dbReference>
<evidence type="ECO:0000313" key="8">
    <source>
        <dbReference type="EMBL" id="PNF21000.1"/>
    </source>
</evidence>
<feature type="region of interest" description="Disordered" evidence="6">
    <location>
        <begin position="1"/>
        <end position="101"/>
    </location>
</feature>
<evidence type="ECO:0000259" key="7">
    <source>
        <dbReference type="PROSITE" id="PS50888"/>
    </source>
</evidence>
<gene>
    <name evidence="8" type="primary">HAND2</name>
    <name evidence="8" type="ORF">B7P43_G09488</name>
</gene>
<evidence type="ECO:0000256" key="6">
    <source>
        <dbReference type="SAM" id="MobiDB-lite"/>
    </source>
</evidence>
<dbReference type="STRING" id="105785.A0A2J7PXF0"/>
<keyword evidence="2" id="KW-0805">Transcription regulation</keyword>
<keyword evidence="4" id="KW-0804">Transcription</keyword>
<dbReference type="PROSITE" id="PS50888">
    <property type="entry name" value="BHLH"/>
    <property type="match status" value="1"/>
</dbReference>
<dbReference type="Pfam" id="PF00010">
    <property type="entry name" value="HLH"/>
    <property type="match status" value="1"/>
</dbReference>
<dbReference type="FunFam" id="4.10.280.10:FF:000010">
    <property type="entry name" value="Scleraxis bHLH transcription factor"/>
    <property type="match status" value="1"/>
</dbReference>
<evidence type="ECO:0000256" key="3">
    <source>
        <dbReference type="ARBA" id="ARBA00023125"/>
    </source>
</evidence>
<feature type="compositionally biased region" description="Low complexity" evidence="6">
    <location>
        <begin position="18"/>
        <end position="40"/>
    </location>
</feature>